<keyword evidence="1" id="KW-0175">Coiled coil</keyword>
<dbReference type="EMBL" id="CP111025">
    <property type="protein sequence ID" value="WAR27041.1"/>
    <property type="molecule type" value="Genomic_DNA"/>
</dbReference>
<organism evidence="3 4">
    <name type="scientific">Mya arenaria</name>
    <name type="common">Soft-shell clam</name>
    <dbReference type="NCBI Taxonomy" id="6604"/>
    <lineage>
        <taxon>Eukaryota</taxon>
        <taxon>Metazoa</taxon>
        <taxon>Spiralia</taxon>
        <taxon>Lophotrochozoa</taxon>
        <taxon>Mollusca</taxon>
        <taxon>Bivalvia</taxon>
        <taxon>Autobranchia</taxon>
        <taxon>Heteroconchia</taxon>
        <taxon>Euheterodonta</taxon>
        <taxon>Imparidentia</taxon>
        <taxon>Neoheterodontei</taxon>
        <taxon>Myida</taxon>
        <taxon>Myoidea</taxon>
        <taxon>Myidae</taxon>
        <taxon>Mya</taxon>
    </lineage>
</organism>
<feature type="compositionally biased region" description="Polar residues" evidence="2">
    <location>
        <begin position="313"/>
        <end position="328"/>
    </location>
</feature>
<gene>
    <name evidence="3" type="ORF">MAR_012745</name>
</gene>
<feature type="compositionally biased region" description="Low complexity" evidence="2">
    <location>
        <begin position="253"/>
        <end position="269"/>
    </location>
</feature>
<dbReference type="Proteomes" id="UP001164746">
    <property type="component" value="Chromosome 14"/>
</dbReference>
<keyword evidence="4" id="KW-1185">Reference proteome</keyword>
<accession>A0ABY7G6Y2</accession>
<reference evidence="3" key="1">
    <citation type="submission" date="2022-11" db="EMBL/GenBank/DDBJ databases">
        <title>Centuries of genome instability and evolution in soft-shell clam transmissible cancer (bioRxiv).</title>
        <authorList>
            <person name="Hart S.F.M."/>
            <person name="Yonemitsu M.A."/>
            <person name="Giersch R.M."/>
            <person name="Beal B.F."/>
            <person name="Arriagada G."/>
            <person name="Davis B.W."/>
            <person name="Ostrander E.A."/>
            <person name="Goff S.P."/>
            <person name="Metzger M.J."/>
        </authorList>
    </citation>
    <scope>NUCLEOTIDE SEQUENCE</scope>
    <source>
        <strain evidence="3">MELC-2E11</strain>
        <tissue evidence="3">Siphon/mantle</tissue>
    </source>
</reference>
<evidence type="ECO:0000256" key="2">
    <source>
        <dbReference type="SAM" id="MobiDB-lite"/>
    </source>
</evidence>
<feature type="compositionally biased region" description="Basic and acidic residues" evidence="2">
    <location>
        <begin position="27"/>
        <end position="90"/>
    </location>
</feature>
<feature type="region of interest" description="Disordered" evidence="2">
    <location>
        <begin position="245"/>
        <end position="328"/>
    </location>
</feature>
<evidence type="ECO:0000313" key="3">
    <source>
        <dbReference type="EMBL" id="WAR27041.1"/>
    </source>
</evidence>
<sequence>MGRRGWGVGQRECEREKGRKGGGGGTEIEKEVGGKRESERRDTEKGKKRYGQRDREIERERGGSKRGEGRDTEGERERRVRGSTERERERERKRKRMSSDIGKLSHNIQAIMKSVDEESFTNINELREFRTEINQYLDKRENELLAEIDQKKRTSKTLLDELKLKCTNMKSSIEKLKSEIQAQDDNSNQLLIVGKRAIKELAGLQTALEHVSRRSDVPRYKFHRDPATEQLIASEKAIGGLEEGESTSVLVHQQRQQQTTQEQWQQDTMQQHKKHMKAVSQKGESTSAVGHQERQQQKKQQPRQPATMQQQQKHMQGVSQKGLCTTTE</sequence>
<feature type="coiled-coil region" evidence="1">
    <location>
        <begin position="159"/>
        <end position="186"/>
    </location>
</feature>
<feature type="region of interest" description="Disordered" evidence="2">
    <location>
        <begin position="1"/>
        <end position="102"/>
    </location>
</feature>
<feature type="compositionally biased region" description="Low complexity" evidence="2">
    <location>
        <begin position="298"/>
        <end position="312"/>
    </location>
</feature>
<name>A0ABY7G6Y2_MYAAR</name>
<evidence type="ECO:0000256" key="1">
    <source>
        <dbReference type="SAM" id="Coils"/>
    </source>
</evidence>
<protein>
    <submittedName>
        <fullName evidence="3">Uncharacterized protein</fullName>
    </submittedName>
</protein>
<proteinExistence type="predicted"/>
<evidence type="ECO:0000313" key="4">
    <source>
        <dbReference type="Proteomes" id="UP001164746"/>
    </source>
</evidence>